<organism evidence="1 2">
    <name type="scientific">Acidiferrimicrobium australe</name>
    <dbReference type="NCBI Taxonomy" id="2664430"/>
    <lineage>
        <taxon>Bacteria</taxon>
        <taxon>Bacillati</taxon>
        <taxon>Actinomycetota</taxon>
        <taxon>Acidimicrobiia</taxon>
        <taxon>Acidimicrobiales</taxon>
        <taxon>Acidimicrobiaceae</taxon>
        <taxon>Acidiferrimicrobium</taxon>
    </lineage>
</organism>
<keyword evidence="2" id="KW-1185">Reference proteome</keyword>
<reference evidence="1 2" key="1">
    <citation type="submission" date="2019-11" db="EMBL/GenBank/DDBJ databases">
        <title>Acidiferrimicrobium australis gen. nov., sp. nov., an acidophilic and obligately heterotrophic, member of the Actinobacteria that catalyses dissimilatory oxido- reduction of iron isolated from metal-rich acidic water in Chile.</title>
        <authorList>
            <person name="Gonzalez D."/>
            <person name="Huber K."/>
            <person name="Hedrich S."/>
            <person name="Rojas-Villalobos C."/>
            <person name="Quatrini R."/>
            <person name="Dinamarca M.A."/>
            <person name="Schwarz A."/>
            <person name="Canales C."/>
            <person name="Nancucheo I."/>
        </authorList>
    </citation>
    <scope>NUCLEOTIDE SEQUENCE [LARGE SCALE GENOMIC DNA]</scope>
    <source>
        <strain evidence="1 2">USS-CCA1</strain>
    </source>
</reference>
<protein>
    <submittedName>
        <fullName evidence="1">Molybdenum cofactor biosynthesis protein MoaE</fullName>
    </submittedName>
</protein>
<dbReference type="Proteomes" id="UP000437736">
    <property type="component" value="Unassembled WGS sequence"/>
</dbReference>
<dbReference type="PANTHER" id="PTHR23404">
    <property type="entry name" value="MOLYBDOPTERIN SYNTHASE RELATED"/>
    <property type="match status" value="1"/>
</dbReference>
<dbReference type="Gene3D" id="3.90.1170.40">
    <property type="entry name" value="Molybdopterin biosynthesis MoaE subunit"/>
    <property type="match status" value="1"/>
</dbReference>
<gene>
    <name evidence="1" type="ORF">GHK86_09440</name>
</gene>
<proteinExistence type="predicted"/>
<dbReference type="InterPro" id="IPR003448">
    <property type="entry name" value="Mopterin_biosynth_MoaE"/>
</dbReference>
<dbReference type="CDD" id="cd00756">
    <property type="entry name" value="MoaE"/>
    <property type="match status" value="1"/>
</dbReference>
<dbReference type="EMBL" id="WJHE01000437">
    <property type="protein sequence ID" value="MST32938.1"/>
    <property type="molecule type" value="Genomic_DNA"/>
</dbReference>
<dbReference type="InterPro" id="IPR036563">
    <property type="entry name" value="MoaE_sf"/>
</dbReference>
<evidence type="ECO:0000313" key="1">
    <source>
        <dbReference type="EMBL" id="MST32938.1"/>
    </source>
</evidence>
<accession>A0ABW9QU11</accession>
<dbReference type="Pfam" id="PF02391">
    <property type="entry name" value="MoaE"/>
    <property type="match status" value="1"/>
</dbReference>
<evidence type="ECO:0000313" key="2">
    <source>
        <dbReference type="Proteomes" id="UP000437736"/>
    </source>
</evidence>
<dbReference type="SUPFAM" id="SSF54690">
    <property type="entry name" value="Molybdopterin synthase subunit MoaE"/>
    <property type="match status" value="1"/>
</dbReference>
<comment type="caution">
    <text evidence="1">The sequence shown here is derived from an EMBL/GenBank/DDBJ whole genome shotgun (WGS) entry which is preliminary data.</text>
</comment>
<sequence>MFPGEVIAPGRSRTPSWGFSIGAVSTPSRSDDWLDLSGEPLPVEEASRWVARPDCGAVVVFTGLVRDHAEGRPGVSSLEYEAYTEAVLPRMADLVAEARRRWELGRVACLHRVGRLAVGEPAVVVAVSSGHRAAAFEAARWCIDTLKESVPIWKRESWEGGEDWGTGAQPLSEVRR</sequence>
<name>A0ABW9QU11_9ACTN</name>